<dbReference type="SUPFAM" id="SSF57716">
    <property type="entry name" value="Glucocorticoid receptor-like (DNA-binding domain)"/>
    <property type="match status" value="2"/>
</dbReference>
<evidence type="ECO:0000256" key="2">
    <source>
        <dbReference type="ARBA" id="ARBA00022723"/>
    </source>
</evidence>
<feature type="region of interest" description="Disordered" evidence="12">
    <location>
        <begin position="284"/>
        <end position="389"/>
    </location>
</feature>
<evidence type="ECO:0000313" key="16">
    <source>
        <dbReference type="RefSeq" id="XP_022094878.1"/>
    </source>
</evidence>
<dbReference type="InterPro" id="IPR001356">
    <property type="entry name" value="HD"/>
</dbReference>
<evidence type="ECO:0000256" key="7">
    <source>
        <dbReference type="ARBA" id="ARBA00023155"/>
    </source>
</evidence>
<evidence type="ECO:0000313" key="15">
    <source>
        <dbReference type="Proteomes" id="UP000694845"/>
    </source>
</evidence>
<evidence type="ECO:0000256" key="12">
    <source>
        <dbReference type="SAM" id="MobiDB-lite"/>
    </source>
</evidence>
<dbReference type="PANTHER" id="PTHR24208">
    <property type="entry name" value="LIM/HOMEOBOX PROTEIN LHX"/>
    <property type="match status" value="1"/>
</dbReference>
<dbReference type="CDD" id="cd00086">
    <property type="entry name" value="homeodomain"/>
    <property type="match status" value="1"/>
</dbReference>
<keyword evidence="3" id="KW-0677">Repeat</keyword>
<keyword evidence="5 10" id="KW-0440">LIM domain</keyword>
<dbReference type="InterPro" id="IPR001781">
    <property type="entry name" value="Znf_LIM"/>
</dbReference>
<evidence type="ECO:0000259" key="14">
    <source>
        <dbReference type="PROSITE" id="PS50071"/>
    </source>
</evidence>
<dbReference type="PROSITE" id="PS00478">
    <property type="entry name" value="LIM_DOMAIN_1"/>
    <property type="match status" value="1"/>
</dbReference>
<keyword evidence="6 9" id="KW-0238">DNA-binding</keyword>
<evidence type="ECO:0000256" key="5">
    <source>
        <dbReference type="ARBA" id="ARBA00023038"/>
    </source>
</evidence>
<feature type="DNA-binding region" description="Homeobox" evidence="9">
    <location>
        <begin position="213"/>
        <end position="290"/>
    </location>
</feature>
<evidence type="ECO:0000256" key="4">
    <source>
        <dbReference type="ARBA" id="ARBA00022833"/>
    </source>
</evidence>
<feature type="domain" description="Homeobox" evidence="14">
    <location>
        <begin position="211"/>
        <end position="289"/>
    </location>
</feature>
<dbReference type="GO" id="GO:0000981">
    <property type="term" value="F:DNA-binding transcription factor activity, RNA polymerase II-specific"/>
    <property type="evidence" value="ECO:0007669"/>
    <property type="project" value="TreeGrafter"/>
</dbReference>
<comment type="subcellular location">
    <subcellularLocation>
        <location evidence="1 9 11">Nucleus</location>
    </subcellularLocation>
</comment>
<evidence type="ECO:0000256" key="11">
    <source>
        <dbReference type="RuleBase" id="RU000682"/>
    </source>
</evidence>
<dbReference type="Pfam" id="PF00046">
    <property type="entry name" value="Homeodomain"/>
    <property type="match status" value="1"/>
</dbReference>
<organism evidence="15 16">
    <name type="scientific">Acanthaster planci</name>
    <name type="common">Crown-of-thorns starfish</name>
    <dbReference type="NCBI Taxonomy" id="133434"/>
    <lineage>
        <taxon>Eukaryota</taxon>
        <taxon>Metazoa</taxon>
        <taxon>Echinodermata</taxon>
        <taxon>Eleutherozoa</taxon>
        <taxon>Asterozoa</taxon>
        <taxon>Asteroidea</taxon>
        <taxon>Valvatacea</taxon>
        <taxon>Valvatida</taxon>
        <taxon>Acanthasteridae</taxon>
        <taxon>Acanthaster</taxon>
    </lineage>
</organism>
<evidence type="ECO:0000256" key="8">
    <source>
        <dbReference type="ARBA" id="ARBA00023242"/>
    </source>
</evidence>
<dbReference type="GO" id="GO:0008270">
    <property type="term" value="F:zinc ion binding"/>
    <property type="evidence" value="ECO:0007669"/>
    <property type="project" value="InterPro"/>
</dbReference>
<reference evidence="16" key="1">
    <citation type="submission" date="2025-08" db="UniProtKB">
        <authorList>
            <consortium name="RefSeq"/>
        </authorList>
    </citation>
    <scope>IDENTIFICATION</scope>
</reference>
<gene>
    <name evidence="16" type="primary">LOC110981557</name>
</gene>
<dbReference type="Proteomes" id="UP000694845">
    <property type="component" value="Unplaced"/>
</dbReference>
<dbReference type="PROSITE" id="PS50023">
    <property type="entry name" value="LIM_DOMAIN_2"/>
    <property type="match status" value="2"/>
</dbReference>
<dbReference type="Gene3D" id="1.10.10.60">
    <property type="entry name" value="Homeodomain-like"/>
    <property type="match status" value="1"/>
</dbReference>
<dbReference type="GeneID" id="110981557"/>
<keyword evidence="8 9" id="KW-0539">Nucleus</keyword>
<keyword evidence="7 9" id="KW-0371">Homeobox</keyword>
<evidence type="ECO:0000259" key="13">
    <source>
        <dbReference type="PROSITE" id="PS50023"/>
    </source>
</evidence>
<dbReference type="InterPro" id="IPR050453">
    <property type="entry name" value="LIM_Homeobox_TF"/>
</dbReference>
<protein>
    <submittedName>
        <fullName evidence="16">LIM/homeobox protein Lhx4-like isoform X1</fullName>
    </submittedName>
</protein>
<dbReference type="OrthoDB" id="10068367at2759"/>
<evidence type="ECO:0000256" key="3">
    <source>
        <dbReference type="ARBA" id="ARBA00022737"/>
    </source>
</evidence>
<proteinExistence type="predicted"/>
<name>A0A8B7YNM7_ACAPL</name>
<feature type="compositionally biased region" description="Polar residues" evidence="12">
    <location>
        <begin position="310"/>
        <end position="322"/>
    </location>
</feature>
<dbReference type="InterPro" id="IPR009057">
    <property type="entry name" value="Homeodomain-like_sf"/>
</dbReference>
<dbReference type="GO" id="GO:0000977">
    <property type="term" value="F:RNA polymerase II transcription regulatory region sequence-specific DNA binding"/>
    <property type="evidence" value="ECO:0007669"/>
    <property type="project" value="TreeGrafter"/>
</dbReference>
<dbReference type="InterPro" id="IPR049594">
    <property type="entry name" value="Lhx3/4-like_LIM2"/>
</dbReference>
<dbReference type="FunFam" id="2.10.110.10:FF:000032">
    <property type="entry name" value="LIM/homeobox protein Lhx3"/>
    <property type="match status" value="1"/>
</dbReference>
<dbReference type="KEGG" id="aplc:110981557"/>
<dbReference type="PANTHER" id="PTHR24208:SF128">
    <property type="entry name" value="LIM3, ISOFORM G"/>
    <property type="match status" value="1"/>
</dbReference>
<feature type="domain" description="LIM zinc-binding" evidence="13">
    <location>
        <begin position="143"/>
        <end position="205"/>
    </location>
</feature>
<dbReference type="SMART" id="SM00132">
    <property type="entry name" value="LIM"/>
    <property type="match status" value="2"/>
</dbReference>
<dbReference type="GO" id="GO:0005634">
    <property type="term" value="C:nucleus"/>
    <property type="evidence" value="ECO:0007669"/>
    <property type="project" value="UniProtKB-SubCell"/>
</dbReference>
<dbReference type="Pfam" id="PF00412">
    <property type="entry name" value="LIM"/>
    <property type="match status" value="2"/>
</dbReference>
<dbReference type="SMART" id="SM00389">
    <property type="entry name" value="HOX"/>
    <property type="match status" value="1"/>
</dbReference>
<keyword evidence="4 10" id="KW-0862">Zinc</keyword>
<dbReference type="PROSITE" id="PS50071">
    <property type="entry name" value="HOMEOBOX_2"/>
    <property type="match status" value="1"/>
</dbReference>
<dbReference type="Gene3D" id="2.10.110.10">
    <property type="entry name" value="Cysteine Rich Protein"/>
    <property type="match status" value="2"/>
</dbReference>
<evidence type="ECO:0000256" key="10">
    <source>
        <dbReference type="PROSITE-ProRule" id="PRU00125"/>
    </source>
</evidence>
<sequence length="464" mass="52145">MRVLSQSFWLPINHRFQCGHGVFSHLCGGRRTRNSPTIFTCFSVDSQASSNLPKGKLVCCDRAMAKLSTQEMLYSLLKQESVPKCAGCDQSILDRFIHKVQDRSWHAKCLKCVDCQMQLNERCFTRGGQLFCKDDFFKRYGARCAACDQSIAPKEKVRRAQDNAYHLQCFACVMCNRLLATGDEFYLMSDNKLVCKNDFEVARSKEVEMDNSNKRPRTTITAKQLETLKTAYSNSPKPARHVREQLAQETCLDMRVVQIHPKGGNMQSTQLSSPAKVWFQNRRAKEKRLKKDSNRQRWGQYFRTVKRGNENSSPVLSGQESLASPIKLETSDEKLDFKETSEVNPERPLGFSSHDQNTSTNGPQASHSNSFLNARESYGSPPPSVTGVYSLNHSPSLPVSQPSMMPSIPYSDAGMPGLLSTASHGLGEAMRVMVSSVADLQHAPTPAGYQDFPSQHSWIEQSQY</sequence>
<evidence type="ECO:0000256" key="1">
    <source>
        <dbReference type="ARBA" id="ARBA00004123"/>
    </source>
</evidence>
<dbReference type="SUPFAM" id="SSF46689">
    <property type="entry name" value="Homeodomain-like"/>
    <property type="match status" value="1"/>
</dbReference>
<dbReference type="GO" id="GO:0030182">
    <property type="term" value="P:neuron differentiation"/>
    <property type="evidence" value="ECO:0007669"/>
    <property type="project" value="TreeGrafter"/>
</dbReference>
<feature type="compositionally biased region" description="Basic and acidic residues" evidence="12">
    <location>
        <begin position="329"/>
        <end position="345"/>
    </location>
</feature>
<dbReference type="AlphaFoldDB" id="A0A8B7YNM7"/>
<evidence type="ECO:0000256" key="9">
    <source>
        <dbReference type="PROSITE-ProRule" id="PRU00108"/>
    </source>
</evidence>
<accession>A0A8B7YNM7</accession>
<keyword evidence="2 10" id="KW-0479">Metal-binding</keyword>
<feature type="domain" description="LIM zinc-binding" evidence="13">
    <location>
        <begin position="83"/>
        <end position="142"/>
    </location>
</feature>
<dbReference type="CDD" id="cd09376">
    <property type="entry name" value="LIM2_Lhx3_Lhx4"/>
    <property type="match status" value="1"/>
</dbReference>
<dbReference type="RefSeq" id="XP_022094878.1">
    <property type="nucleotide sequence ID" value="XM_022239186.1"/>
</dbReference>
<feature type="compositionally biased region" description="Polar residues" evidence="12">
    <location>
        <begin position="353"/>
        <end position="372"/>
    </location>
</feature>
<evidence type="ECO:0000256" key="6">
    <source>
        <dbReference type="ARBA" id="ARBA00023125"/>
    </source>
</evidence>
<dbReference type="OMA" id="MANCSTQ"/>
<keyword evidence="15" id="KW-1185">Reference proteome</keyword>
<dbReference type="FunFam" id="2.10.110.10:FF:000006">
    <property type="entry name" value="LIM homeobox transcription factor 1-beta"/>
    <property type="match status" value="1"/>
</dbReference>